<keyword evidence="2 8" id="KW-1277">Toxin-antitoxin system</keyword>
<proteinExistence type="inferred from homology"/>
<evidence type="ECO:0000256" key="3">
    <source>
        <dbReference type="ARBA" id="ARBA00022722"/>
    </source>
</evidence>
<dbReference type="Proteomes" id="UP000245887">
    <property type="component" value="Unassembled WGS sequence"/>
</dbReference>
<evidence type="ECO:0000256" key="7">
    <source>
        <dbReference type="ARBA" id="ARBA00038093"/>
    </source>
</evidence>
<protein>
    <recommendedName>
        <fullName evidence="8">Ribonuclease VapC</fullName>
        <shortName evidence="8">RNase VapC</shortName>
        <ecNumber evidence="8">3.1.-.-</ecNumber>
    </recommendedName>
    <alternativeName>
        <fullName evidence="8">Toxin VapC</fullName>
    </alternativeName>
</protein>
<feature type="domain" description="PIN" evidence="9">
    <location>
        <begin position="1"/>
        <end position="113"/>
    </location>
</feature>
<dbReference type="Gene3D" id="3.40.50.1010">
    <property type="entry name" value="5'-nuclease"/>
    <property type="match status" value="1"/>
</dbReference>
<dbReference type="HAMAP" id="MF_00265">
    <property type="entry name" value="VapC_Nob1"/>
    <property type="match status" value="1"/>
</dbReference>
<feature type="binding site" evidence="8">
    <location>
        <position position="4"/>
    </location>
    <ligand>
        <name>Mg(2+)</name>
        <dbReference type="ChEBI" id="CHEBI:18420"/>
    </ligand>
</feature>
<keyword evidence="8" id="KW-0800">Toxin</keyword>
<keyword evidence="3 8" id="KW-0540">Nuclease</keyword>
<feature type="binding site" evidence="8">
    <location>
        <position position="90"/>
    </location>
    <ligand>
        <name>Mg(2+)</name>
        <dbReference type="ChEBI" id="CHEBI:18420"/>
    </ligand>
</feature>
<evidence type="ECO:0000313" key="12">
    <source>
        <dbReference type="Proteomes" id="UP000218332"/>
    </source>
</evidence>
<dbReference type="PANTHER" id="PTHR33653">
    <property type="entry name" value="RIBONUCLEASE VAPC2"/>
    <property type="match status" value="1"/>
</dbReference>
<keyword evidence="5 8" id="KW-0378">Hydrolase</keyword>
<dbReference type="EC" id="3.1.-.-" evidence="8"/>
<dbReference type="PANTHER" id="PTHR33653:SF1">
    <property type="entry name" value="RIBONUCLEASE VAPC2"/>
    <property type="match status" value="1"/>
</dbReference>
<dbReference type="Pfam" id="PF01850">
    <property type="entry name" value="PIN"/>
    <property type="match status" value="1"/>
</dbReference>
<dbReference type="GO" id="GO:0016787">
    <property type="term" value="F:hydrolase activity"/>
    <property type="evidence" value="ECO:0007669"/>
    <property type="project" value="UniProtKB-KW"/>
</dbReference>
<evidence type="ECO:0000256" key="1">
    <source>
        <dbReference type="ARBA" id="ARBA00001946"/>
    </source>
</evidence>
<keyword evidence="4 8" id="KW-0479">Metal-binding</keyword>
<evidence type="ECO:0000256" key="5">
    <source>
        <dbReference type="ARBA" id="ARBA00022801"/>
    </source>
</evidence>
<comment type="cofactor">
    <cofactor evidence="1 8">
        <name>Mg(2+)</name>
        <dbReference type="ChEBI" id="CHEBI:18420"/>
    </cofactor>
</comment>
<dbReference type="EMBL" id="NMPM01000019">
    <property type="protein sequence ID" value="PAV26649.1"/>
    <property type="molecule type" value="Genomic_DNA"/>
</dbReference>
<dbReference type="EMBL" id="QEKQ01000007">
    <property type="protein sequence ID" value="PVY75488.1"/>
    <property type="molecule type" value="Genomic_DNA"/>
</dbReference>
<dbReference type="CDD" id="cd18741">
    <property type="entry name" value="PIN_VapC4-5_FitB-like"/>
    <property type="match status" value="1"/>
</dbReference>
<dbReference type="SUPFAM" id="SSF88723">
    <property type="entry name" value="PIN domain-like"/>
    <property type="match status" value="1"/>
</dbReference>
<dbReference type="OrthoDB" id="9813509at2"/>
<reference evidence="11 13" key="2">
    <citation type="submission" date="2018-04" db="EMBL/GenBank/DDBJ databases">
        <title>Genomic Encyclopedia of Type Strains, Phase IV (KMG-IV): sequencing the most valuable type-strain genomes for metagenomic binning, comparative biology and taxonomic classification.</title>
        <authorList>
            <person name="Goeker M."/>
        </authorList>
    </citation>
    <scope>NUCLEOTIDE SEQUENCE [LARGE SCALE GENOMIC DNA]</scope>
    <source>
        <strain evidence="11 13">DSM 28688</strain>
    </source>
</reference>
<evidence type="ECO:0000256" key="6">
    <source>
        <dbReference type="ARBA" id="ARBA00022842"/>
    </source>
</evidence>
<dbReference type="GO" id="GO:0004540">
    <property type="term" value="F:RNA nuclease activity"/>
    <property type="evidence" value="ECO:0007669"/>
    <property type="project" value="InterPro"/>
</dbReference>
<comment type="caution">
    <text evidence="10">The sequence shown here is derived from an EMBL/GenBank/DDBJ whole genome shotgun (WGS) entry which is preliminary data.</text>
</comment>
<name>A0A2A2I4I6_9GAMM</name>
<evidence type="ECO:0000256" key="8">
    <source>
        <dbReference type="HAMAP-Rule" id="MF_00265"/>
    </source>
</evidence>
<dbReference type="InterPro" id="IPR002716">
    <property type="entry name" value="PIN_dom"/>
</dbReference>
<dbReference type="InterPro" id="IPR050556">
    <property type="entry name" value="Type_II_TA_system_RNase"/>
</dbReference>
<dbReference type="InterPro" id="IPR029060">
    <property type="entry name" value="PIN-like_dom_sf"/>
</dbReference>
<evidence type="ECO:0000256" key="4">
    <source>
        <dbReference type="ARBA" id="ARBA00022723"/>
    </source>
</evidence>
<dbReference type="AlphaFoldDB" id="A0A2A2I4I6"/>
<evidence type="ECO:0000313" key="10">
    <source>
        <dbReference type="EMBL" id="PAV26649.1"/>
    </source>
</evidence>
<dbReference type="GO" id="GO:0000287">
    <property type="term" value="F:magnesium ion binding"/>
    <property type="evidence" value="ECO:0007669"/>
    <property type="project" value="UniProtKB-UniRule"/>
</dbReference>
<keyword evidence="12" id="KW-1185">Reference proteome</keyword>
<evidence type="ECO:0000313" key="13">
    <source>
        <dbReference type="Proteomes" id="UP000245887"/>
    </source>
</evidence>
<organism evidence="10 12">
    <name type="scientific">Tamilnaduibacter salinus</name>
    <dbReference type="NCBI Taxonomy" id="1484056"/>
    <lineage>
        <taxon>Bacteria</taxon>
        <taxon>Pseudomonadati</taxon>
        <taxon>Pseudomonadota</taxon>
        <taxon>Gammaproteobacteria</taxon>
        <taxon>Pseudomonadales</taxon>
        <taxon>Marinobacteraceae</taxon>
        <taxon>Tamilnaduibacter</taxon>
    </lineage>
</organism>
<evidence type="ECO:0000313" key="11">
    <source>
        <dbReference type="EMBL" id="PVY75488.1"/>
    </source>
</evidence>
<dbReference type="InterPro" id="IPR022907">
    <property type="entry name" value="VapC_family"/>
</dbReference>
<keyword evidence="6 8" id="KW-0460">Magnesium</keyword>
<evidence type="ECO:0000259" key="9">
    <source>
        <dbReference type="Pfam" id="PF01850"/>
    </source>
</evidence>
<comment type="similarity">
    <text evidence="7 8">Belongs to the PINc/VapC protein family.</text>
</comment>
<evidence type="ECO:0000256" key="2">
    <source>
        <dbReference type="ARBA" id="ARBA00022649"/>
    </source>
</evidence>
<gene>
    <name evidence="8" type="primary">vapC</name>
    <name evidence="11" type="ORF">C8D92_107211</name>
    <name evidence="10" type="ORF">CF392_04700</name>
</gene>
<dbReference type="RefSeq" id="WP_095610314.1">
    <property type="nucleotide sequence ID" value="NZ_NMPM01000019.1"/>
</dbReference>
<dbReference type="GO" id="GO:0090729">
    <property type="term" value="F:toxin activity"/>
    <property type="evidence" value="ECO:0007669"/>
    <property type="project" value="UniProtKB-KW"/>
</dbReference>
<sequence length="125" mass="14077">MLVDTDVLIWSFRGNEPAADRLDSEPGFAISAVTYMELLQGAKNQRESQLIRRTLRFWNAHIETMDTGISNRAMFLVERYALSHSMALADALIASTAISTGDALLTANDRHYRFIDGLDIEVFRP</sequence>
<accession>A0A2A2I4I6</accession>
<reference evidence="10 12" key="1">
    <citation type="submission" date="2017-07" db="EMBL/GenBank/DDBJ databases">
        <title>Tamlnaduibacter salinus (Mi-7) genome sequencing.</title>
        <authorList>
            <person name="Verma A."/>
            <person name="Krishnamurthi S."/>
        </authorList>
    </citation>
    <scope>NUCLEOTIDE SEQUENCE [LARGE SCALE GENOMIC DNA]</scope>
    <source>
        <strain evidence="10 12">Mi-7</strain>
    </source>
</reference>
<comment type="function">
    <text evidence="8">Toxic component of a toxin-antitoxin (TA) system. An RNase.</text>
</comment>
<dbReference type="Proteomes" id="UP000218332">
    <property type="component" value="Unassembled WGS sequence"/>
</dbReference>